<gene>
    <name evidence="1" type="ORF">SAMN04515677_11446</name>
</gene>
<evidence type="ECO:0000313" key="2">
    <source>
        <dbReference type="Proteomes" id="UP000199068"/>
    </source>
</evidence>
<dbReference type="RefSeq" id="WP_170139135.1">
    <property type="nucleotide sequence ID" value="NZ_FNGW01000014.1"/>
</dbReference>
<dbReference type="EMBL" id="FNGW01000014">
    <property type="protein sequence ID" value="SDM53615.1"/>
    <property type="molecule type" value="Genomic_DNA"/>
</dbReference>
<name>A0A1G9U228_9FIRM</name>
<reference evidence="1 2" key="1">
    <citation type="submission" date="2016-10" db="EMBL/GenBank/DDBJ databases">
        <authorList>
            <person name="de Groot N.N."/>
        </authorList>
    </citation>
    <scope>NUCLEOTIDE SEQUENCE [LARGE SCALE GENOMIC DNA]</scope>
    <source>
        <strain evidence="1 2">DSM 797</strain>
    </source>
</reference>
<keyword evidence="2" id="KW-1185">Reference proteome</keyword>
<dbReference type="Proteomes" id="UP000199068">
    <property type="component" value="Unassembled WGS sequence"/>
</dbReference>
<proteinExistence type="predicted"/>
<accession>A0A1G9U228</accession>
<dbReference type="AlphaFoldDB" id="A0A1G9U228"/>
<sequence length="45" mass="4932">MSCKCAEFEAEDGRYTCSVSGDGCMFLIPDSKLYAERYGEGPDAE</sequence>
<organism evidence="1 2">
    <name type="scientific">Romboutsia lituseburensis DSM 797</name>
    <dbReference type="NCBI Taxonomy" id="1121325"/>
    <lineage>
        <taxon>Bacteria</taxon>
        <taxon>Bacillati</taxon>
        <taxon>Bacillota</taxon>
        <taxon>Clostridia</taxon>
        <taxon>Peptostreptococcales</taxon>
        <taxon>Peptostreptococcaceae</taxon>
        <taxon>Romboutsia</taxon>
    </lineage>
</organism>
<evidence type="ECO:0000313" key="1">
    <source>
        <dbReference type="EMBL" id="SDM53615.1"/>
    </source>
</evidence>
<dbReference type="STRING" id="1121325.SAMN04515677_11446"/>
<protein>
    <submittedName>
        <fullName evidence="1">Uncharacterized protein</fullName>
    </submittedName>
</protein>